<name>A0A370T954_9HELO</name>
<feature type="compositionally biased region" description="Pro residues" evidence="1">
    <location>
        <begin position="19"/>
        <end position="28"/>
    </location>
</feature>
<keyword evidence="6" id="KW-1185">Reference proteome</keyword>
<feature type="region of interest" description="Disordered" evidence="1">
    <location>
        <begin position="1"/>
        <end position="68"/>
    </location>
</feature>
<organism evidence="2 6">
    <name type="scientific">Venustampulla echinocandica</name>
    <dbReference type="NCBI Taxonomy" id="2656787"/>
    <lineage>
        <taxon>Eukaryota</taxon>
        <taxon>Fungi</taxon>
        <taxon>Dikarya</taxon>
        <taxon>Ascomycota</taxon>
        <taxon>Pezizomycotina</taxon>
        <taxon>Leotiomycetes</taxon>
        <taxon>Helotiales</taxon>
        <taxon>Pleuroascaceae</taxon>
        <taxon>Venustampulla</taxon>
    </lineage>
</organism>
<evidence type="ECO:0000313" key="5">
    <source>
        <dbReference type="EMBL" id="RDL38204.1"/>
    </source>
</evidence>
<sequence length="316" mass="35747">MPPKRSATAAGLNDQSRSAPPPPMPSTPPGGLSTNHNTVKVRARQQMLKADPGKWQREKARERDRAAKSYAVRKLKRTDGYKNSDQTQQQALITRAEADVMAGRIRDKVDYDSVVQAQKDLLAENWDDIEDEDEELTRADDLANNEVIPVLANSKIQDQLRLKAMLFGYDLWKSHWISTYASLREKLHRLSRRGYYEINAASYKATTARHQPFVQLAPTDYFEPSEIAMWSSMQSWNRKEWVELPGPARWWNGTDDIACGFVGSKDAQICANAFLLAFVPERFKVTAAQLFFHPSTIVNSDSFSVDISSELLAVLV</sequence>
<feature type="compositionally biased region" description="Basic and acidic residues" evidence="1">
    <location>
        <begin position="51"/>
        <end position="67"/>
    </location>
</feature>
<dbReference type="GeneID" id="43598486"/>
<dbReference type="EMBL" id="NPIC01000004">
    <property type="protein sequence ID" value="RDL36879.1"/>
    <property type="molecule type" value="Genomic_DNA"/>
</dbReference>
<evidence type="ECO:0000313" key="4">
    <source>
        <dbReference type="EMBL" id="RDL36879.1"/>
    </source>
</evidence>
<dbReference type="EMBL" id="NPIC01000007">
    <property type="protein sequence ID" value="RDL34332.1"/>
    <property type="molecule type" value="Genomic_DNA"/>
</dbReference>
<dbReference type="Proteomes" id="UP000254866">
    <property type="component" value="Unassembled WGS sequence"/>
</dbReference>
<dbReference type="OrthoDB" id="3501647at2759"/>
<dbReference type="EMBL" id="NPIC01000016">
    <property type="protein sequence ID" value="RDL30101.1"/>
    <property type="molecule type" value="Genomic_DNA"/>
</dbReference>
<evidence type="ECO:0000313" key="2">
    <source>
        <dbReference type="EMBL" id="RDL30101.1"/>
    </source>
</evidence>
<evidence type="ECO:0000256" key="1">
    <source>
        <dbReference type="SAM" id="MobiDB-lite"/>
    </source>
</evidence>
<evidence type="ECO:0000313" key="3">
    <source>
        <dbReference type="EMBL" id="RDL34332.1"/>
    </source>
</evidence>
<dbReference type="AlphaFoldDB" id="A0A370T954"/>
<evidence type="ECO:0000313" key="6">
    <source>
        <dbReference type="Proteomes" id="UP000254866"/>
    </source>
</evidence>
<dbReference type="EMBL" id="NPIC01000003">
    <property type="protein sequence ID" value="RDL38204.1"/>
    <property type="molecule type" value="Genomic_DNA"/>
</dbReference>
<gene>
    <name evidence="5" type="ORF">BP5553_05637</name>
    <name evidence="4" type="ORF">BP5553_06231</name>
    <name evidence="3" type="ORF">BP5553_07460</name>
    <name evidence="2" type="ORF">BP5553_10379</name>
</gene>
<accession>A0A370T954</accession>
<reference evidence="2 6" key="1">
    <citation type="journal article" date="2018" name="IMA Fungus">
        <title>IMA Genome-F 9: Draft genome sequence of Annulohypoxylon stygium, Aspergillus mulundensis, Berkeleyomyces basicola (syn. Thielaviopsis basicola), Ceratocystis smalleyi, two Cercospora beticola strains, Coleophoma cylindrospora, Fusarium fracticaudum, Phialophora cf. hyalina, and Morchella septimelata.</title>
        <authorList>
            <person name="Wingfield B.D."/>
            <person name="Bills G.F."/>
            <person name="Dong Y."/>
            <person name="Huang W."/>
            <person name="Nel W.J."/>
            <person name="Swalarsk-Parry B.S."/>
            <person name="Vaghefi N."/>
            <person name="Wilken P.M."/>
            <person name="An Z."/>
            <person name="de Beer Z.W."/>
            <person name="De Vos L."/>
            <person name="Chen L."/>
            <person name="Duong T.A."/>
            <person name="Gao Y."/>
            <person name="Hammerbacher A."/>
            <person name="Kikkert J.R."/>
            <person name="Li Y."/>
            <person name="Li H."/>
            <person name="Li K."/>
            <person name="Li Q."/>
            <person name="Liu X."/>
            <person name="Ma X."/>
            <person name="Naidoo K."/>
            <person name="Pethybridge S.J."/>
            <person name="Sun J."/>
            <person name="Steenkamp E.T."/>
            <person name="van der Nest M.A."/>
            <person name="van Wyk S."/>
            <person name="Wingfield M.J."/>
            <person name="Xiong C."/>
            <person name="Yue Q."/>
            <person name="Zhang X."/>
        </authorList>
    </citation>
    <scope>NUCLEOTIDE SEQUENCE [LARGE SCALE GENOMIC DNA]</scope>
    <source>
        <strain evidence="2 6">BP 5553</strain>
    </source>
</reference>
<comment type="caution">
    <text evidence="2">The sequence shown here is derived from an EMBL/GenBank/DDBJ whole genome shotgun (WGS) entry which is preliminary data.</text>
</comment>
<proteinExistence type="predicted"/>
<dbReference type="RefSeq" id="XP_031870860.1">
    <property type="nucleotide sequence ID" value="XM_032014260.1"/>
</dbReference>
<protein>
    <submittedName>
        <fullName evidence="2">Uncharacterized protein</fullName>
    </submittedName>
</protein>